<organism evidence="2 3">
    <name type="scientific">Paracidovorax valerianellae</name>
    <dbReference type="NCBI Taxonomy" id="187868"/>
    <lineage>
        <taxon>Bacteria</taxon>
        <taxon>Pseudomonadati</taxon>
        <taxon>Pseudomonadota</taxon>
        <taxon>Betaproteobacteria</taxon>
        <taxon>Burkholderiales</taxon>
        <taxon>Comamonadaceae</taxon>
        <taxon>Paracidovorax</taxon>
    </lineage>
</organism>
<protein>
    <submittedName>
        <fullName evidence="2">DNA-nicking endonuclease, Smr domain</fullName>
    </submittedName>
</protein>
<gene>
    <name evidence="2" type="ORF">SAMN05192589_103197</name>
</gene>
<keyword evidence="3" id="KW-1185">Reference proteome</keyword>
<dbReference type="STRING" id="187868.SAMN05192589_103197"/>
<keyword evidence="2" id="KW-0255">Endonuclease</keyword>
<dbReference type="PANTHER" id="PTHR35562">
    <property type="entry name" value="DNA ENDONUCLEASE SMRA-RELATED"/>
    <property type="match status" value="1"/>
</dbReference>
<name>A0A1G6PC49_9BURK</name>
<dbReference type="PROSITE" id="PS50828">
    <property type="entry name" value="SMR"/>
    <property type="match status" value="1"/>
</dbReference>
<dbReference type="SMART" id="SM00463">
    <property type="entry name" value="SMR"/>
    <property type="match status" value="1"/>
</dbReference>
<feature type="domain" description="Smr" evidence="1">
    <location>
        <begin position="153"/>
        <end position="234"/>
    </location>
</feature>
<dbReference type="SUPFAM" id="SSF160443">
    <property type="entry name" value="SMR domain-like"/>
    <property type="match status" value="1"/>
</dbReference>
<reference evidence="2 3" key="1">
    <citation type="submission" date="2016-10" db="EMBL/GenBank/DDBJ databases">
        <authorList>
            <person name="de Groot N.N."/>
        </authorList>
    </citation>
    <scope>NUCLEOTIDE SEQUENCE [LARGE SCALE GENOMIC DNA]</scope>
    <source>
        <strain evidence="2 3">DSM 16619</strain>
    </source>
</reference>
<evidence type="ECO:0000313" key="3">
    <source>
        <dbReference type="Proteomes" id="UP000198781"/>
    </source>
</evidence>
<dbReference type="AlphaFoldDB" id="A0A1G6PC49"/>
<keyword evidence="2" id="KW-0378">Hydrolase</keyword>
<keyword evidence="2" id="KW-0540">Nuclease</keyword>
<dbReference type="PANTHER" id="PTHR35562:SF2">
    <property type="entry name" value="DNA ENDONUCLEASE SMRA-RELATED"/>
    <property type="match status" value="1"/>
</dbReference>
<dbReference type="InterPro" id="IPR036063">
    <property type="entry name" value="Smr_dom_sf"/>
</dbReference>
<dbReference type="EMBL" id="FMZC01000003">
    <property type="protein sequence ID" value="SDC77581.1"/>
    <property type="molecule type" value="Genomic_DNA"/>
</dbReference>
<accession>A0A1G6PC49</accession>
<dbReference type="Pfam" id="PF01713">
    <property type="entry name" value="Smr"/>
    <property type="match status" value="1"/>
</dbReference>
<dbReference type="GO" id="GO:0004519">
    <property type="term" value="F:endonuclease activity"/>
    <property type="evidence" value="ECO:0007669"/>
    <property type="project" value="UniProtKB-KW"/>
</dbReference>
<sequence length="241" mass="27200">MARGAPGALPGARRVLGHLGYNRRMKVKSFQDLQPMRQALAEAAEREARLLRERQEAARRARAELMLFENAVGPVQSLRGQHDRRWHLPQPPEPLPVQRELDEERVLMESISDEFDVTTLLDVDDQMSYRRSGIGPEVTRRLRAGHWSIQRQLDLHGLRTDEAREALGEFIRLAHRTGLRCVRVVHGKGLGSPGKTPVLKGRVQSWLVQKKEVLAFVQARPAEGGAGALVVLLQPVQRRAH</sequence>
<dbReference type="Proteomes" id="UP000198781">
    <property type="component" value="Unassembled WGS sequence"/>
</dbReference>
<dbReference type="InterPro" id="IPR002625">
    <property type="entry name" value="Smr_dom"/>
</dbReference>
<dbReference type="Gene3D" id="3.30.1370.110">
    <property type="match status" value="1"/>
</dbReference>
<evidence type="ECO:0000313" key="2">
    <source>
        <dbReference type="EMBL" id="SDC77581.1"/>
    </source>
</evidence>
<proteinExistence type="predicted"/>
<evidence type="ECO:0000259" key="1">
    <source>
        <dbReference type="PROSITE" id="PS50828"/>
    </source>
</evidence>